<accession>A0A0C2R045</accession>
<proteinExistence type="predicted"/>
<dbReference type="EMBL" id="JXRR01000021">
    <property type="protein sequence ID" value="KIL43690.1"/>
    <property type="molecule type" value="Genomic_DNA"/>
</dbReference>
<evidence type="ECO:0000313" key="1">
    <source>
        <dbReference type="EMBL" id="KIL43690.1"/>
    </source>
</evidence>
<protein>
    <recommendedName>
        <fullName evidence="3">Cytosolic protein</fullName>
    </recommendedName>
</protein>
<dbReference type="OrthoDB" id="2376226at2"/>
<sequence>MTKNEEYSDFSNVEVGREYLIPETLPEGPYGSPRGKYTLVRNKSTPWRKGQRYYSAFNYENKGLHEDIPRAVPGSHIP</sequence>
<keyword evidence="2" id="KW-1185">Reference proteome</keyword>
<evidence type="ECO:0008006" key="3">
    <source>
        <dbReference type="Google" id="ProtNLM"/>
    </source>
</evidence>
<dbReference type="PATRIC" id="fig|220754.4.peg.3224"/>
<dbReference type="RefSeq" id="WP_041060944.1">
    <property type="nucleotide sequence ID" value="NZ_JXRR01000021.1"/>
</dbReference>
<comment type="caution">
    <text evidence="1">The sequence shown here is derived from an EMBL/GenBank/DDBJ whole genome shotgun (WGS) entry which is preliminary data.</text>
</comment>
<name>A0A0C2R045_9BACL</name>
<evidence type="ECO:0000313" key="2">
    <source>
        <dbReference type="Proteomes" id="UP000031972"/>
    </source>
</evidence>
<gene>
    <name evidence="1" type="ORF">KR50_32100</name>
</gene>
<reference evidence="1 2" key="1">
    <citation type="submission" date="2015-01" db="EMBL/GenBank/DDBJ databases">
        <title>Jeotgalibacillus campisalis genome sequencing.</title>
        <authorList>
            <person name="Goh K.M."/>
            <person name="Chan K.-G."/>
            <person name="Yaakop A.S."/>
            <person name="Ee R."/>
            <person name="Gan H.M."/>
            <person name="Chan C.S."/>
        </authorList>
    </citation>
    <scope>NUCLEOTIDE SEQUENCE [LARGE SCALE GENOMIC DNA]</scope>
    <source>
        <strain evidence="1 2">SF-57</strain>
    </source>
</reference>
<dbReference type="AlphaFoldDB" id="A0A0C2R045"/>
<dbReference type="Proteomes" id="UP000031972">
    <property type="component" value="Unassembled WGS sequence"/>
</dbReference>
<organism evidence="1 2">
    <name type="scientific">Jeotgalibacillus campisalis</name>
    <dbReference type="NCBI Taxonomy" id="220754"/>
    <lineage>
        <taxon>Bacteria</taxon>
        <taxon>Bacillati</taxon>
        <taxon>Bacillota</taxon>
        <taxon>Bacilli</taxon>
        <taxon>Bacillales</taxon>
        <taxon>Caryophanaceae</taxon>
        <taxon>Jeotgalibacillus</taxon>
    </lineage>
</organism>